<evidence type="ECO:0000313" key="2">
    <source>
        <dbReference type="EMBL" id="OGZ00841.1"/>
    </source>
</evidence>
<dbReference type="Proteomes" id="UP000178495">
    <property type="component" value="Unassembled WGS sequence"/>
</dbReference>
<comment type="caution">
    <text evidence="2">The sequence shown here is derived from an EMBL/GenBank/DDBJ whole genome shotgun (WGS) entry which is preliminary data.</text>
</comment>
<dbReference type="Pfam" id="PF13524">
    <property type="entry name" value="Glyco_trans_1_2"/>
    <property type="match status" value="1"/>
</dbReference>
<name>A0A1G2CJK4_9BACT</name>
<sequence>MRILLVNYKYGYDRAWNALGRRALSYYLEYLPLKAVAERHGHTADIFFIDEAILAKGREGARAAFWEYITTNKPDVCFAGFNEYDLGKELFCRVRNQTKTALVYIGDDDAWRWARVGKHFAECFTWILTYDSRAIPKYQSIGCGKIIHHQPGVDLGTYRKLDGVEKDIDVSFVGIYNKPRGNLINYLRKAGVDVFVRGIGWPEGPISQEELIQVLNRSKINLALNTSSFYIGWRSIARLFFRRAHFRERGLPVKLDIHNFFDNVRMWFGKKNLQVKSRHFEVPACGSFEMTQDADDLKDYYKLGEEIVVYADNEDLVRKIEYYLAHPEEREAIARRGYARTIRDHSTERRFEDIFRMMGRPL</sequence>
<dbReference type="InterPro" id="IPR055259">
    <property type="entry name" value="YkvP/CgeB_Glyco_trans-like"/>
</dbReference>
<protein>
    <recommendedName>
        <fullName evidence="1">Spore protein YkvP/CgeB glycosyl transferase-like domain-containing protein</fullName>
    </recommendedName>
</protein>
<gene>
    <name evidence="2" type="ORF">A3A43_02495</name>
</gene>
<evidence type="ECO:0000259" key="1">
    <source>
        <dbReference type="Pfam" id="PF13524"/>
    </source>
</evidence>
<accession>A0A1G2CJK4</accession>
<dbReference type="EMBL" id="MHLC01000026">
    <property type="protein sequence ID" value="OGZ00841.1"/>
    <property type="molecule type" value="Genomic_DNA"/>
</dbReference>
<proteinExistence type="predicted"/>
<dbReference type="STRING" id="1798652.A3A43_02495"/>
<organism evidence="2 3">
    <name type="scientific">Candidatus Liptonbacteria bacterium RIFCSPLOWO2_01_FULL_56_20</name>
    <dbReference type="NCBI Taxonomy" id="1798652"/>
    <lineage>
        <taxon>Bacteria</taxon>
        <taxon>Candidatus Liptoniibacteriota</taxon>
    </lineage>
</organism>
<evidence type="ECO:0000313" key="3">
    <source>
        <dbReference type="Proteomes" id="UP000178495"/>
    </source>
</evidence>
<reference evidence="2 3" key="1">
    <citation type="journal article" date="2016" name="Nat. Commun.">
        <title>Thousands of microbial genomes shed light on interconnected biogeochemical processes in an aquifer system.</title>
        <authorList>
            <person name="Anantharaman K."/>
            <person name="Brown C.T."/>
            <person name="Hug L.A."/>
            <person name="Sharon I."/>
            <person name="Castelle C.J."/>
            <person name="Probst A.J."/>
            <person name="Thomas B.C."/>
            <person name="Singh A."/>
            <person name="Wilkins M.J."/>
            <person name="Karaoz U."/>
            <person name="Brodie E.L."/>
            <person name="Williams K.H."/>
            <person name="Hubbard S.S."/>
            <person name="Banfield J.F."/>
        </authorList>
    </citation>
    <scope>NUCLEOTIDE SEQUENCE [LARGE SCALE GENOMIC DNA]</scope>
</reference>
<dbReference type="AlphaFoldDB" id="A0A1G2CJK4"/>
<feature type="domain" description="Spore protein YkvP/CgeB glycosyl transferase-like" evidence="1">
    <location>
        <begin position="272"/>
        <end position="354"/>
    </location>
</feature>